<dbReference type="GO" id="GO:0016987">
    <property type="term" value="F:sigma factor activity"/>
    <property type="evidence" value="ECO:0007669"/>
    <property type="project" value="UniProtKB-UniRule"/>
</dbReference>
<dbReference type="PROSITE" id="PS00716">
    <property type="entry name" value="SIGMA70_2"/>
    <property type="match status" value="1"/>
</dbReference>
<evidence type="ECO:0000313" key="10">
    <source>
        <dbReference type="Proteomes" id="UP000521313"/>
    </source>
</evidence>
<dbReference type="InterPro" id="IPR050239">
    <property type="entry name" value="Sigma-70_RNA_pol_init_factors"/>
</dbReference>
<dbReference type="Pfam" id="PF04539">
    <property type="entry name" value="Sigma70_r3"/>
    <property type="match status" value="1"/>
</dbReference>
<dbReference type="EMBL" id="JACHHD010000001">
    <property type="protein sequence ID" value="MBB5184140.1"/>
    <property type="molecule type" value="Genomic_DNA"/>
</dbReference>
<dbReference type="Pfam" id="PF04545">
    <property type="entry name" value="Sigma70_r4"/>
    <property type="match status" value="1"/>
</dbReference>
<keyword evidence="4 6" id="KW-0238">DNA-binding</keyword>
<comment type="caution">
    <text evidence="9">The sequence shown here is derived from an EMBL/GenBank/DDBJ whole genome shotgun (WGS) entry which is preliminary data.</text>
</comment>
<dbReference type="InterPro" id="IPR036388">
    <property type="entry name" value="WH-like_DNA-bd_sf"/>
</dbReference>
<dbReference type="NCBIfam" id="TIGR02937">
    <property type="entry name" value="sigma70-ECF"/>
    <property type="match status" value="1"/>
</dbReference>
<keyword evidence="2 6" id="KW-0805">Transcription regulation</keyword>
<dbReference type="Gene3D" id="1.10.601.10">
    <property type="entry name" value="RNA Polymerase Primary Sigma Factor"/>
    <property type="match status" value="2"/>
</dbReference>
<gene>
    <name evidence="6" type="primary">sigA</name>
    <name evidence="9" type="ORF">HNQ43_000173</name>
</gene>
<proteinExistence type="inferred from homology"/>
<sequence>MTDSQAKNTLKKFKTLEDAQNYLLSQKDSGLGISQNQFLDSITDLGLDDDQVDELFSWCDDNDIAFQDEDLEDDFDLESTDDDDLDSDIDETGDEESSIEDEISHLEQSFANSSHAKINDPVKMYLKEIGQIPLLDPKEEPIIAKRIQEGDEEAKQQLISSNLRLVVSIAKKYVGRGMLFLDLIQEGNCGLIKAVEKFDYTKGFKFSTYATWWIRQSITRAIADQARTIRIPVHMVETINKLTRIQRQLVQDLGRDPLPEEIAEKMENVSADKVREIQKIALDPVSLETPIGEEDDSHLGDFIEDKETLSPDDYTNNQLLKDEINNVLQGLTEREEKVLRLRFGLMDGRTRTLEEVGKEFNVTRERIRQIEAKALRKLKHPNRSKRLKDFVKS</sequence>
<dbReference type="Pfam" id="PF04542">
    <property type="entry name" value="Sigma70_r2"/>
    <property type="match status" value="1"/>
</dbReference>
<dbReference type="InterPro" id="IPR012760">
    <property type="entry name" value="RNA_pol_sigma_RpoD_C"/>
</dbReference>
<dbReference type="Proteomes" id="UP000521313">
    <property type="component" value="Unassembled WGS sequence"/>
</dbReference>
<dbReference type="SUPFAM" id="SSF88659">
    <property type="entry name" value="Sigma3 and sigma4 domains of RNA polymerase sigma factors"/>
    <property type="match status" value="2"/>
</dbReference>
<protein>
    <recommendedName>
        <fullName evidence="6">RNA polymerase sigma factor SigA</fullName>
    </recommendedName>
</protein>
<dbReference type="PANTHER" id="PTHR30603:SF60">
    <property type="entry name" value="RNA POLYMERASE SIGMA FACTOR RPOD"/>
    <property type="match status" value="1"/>
</dbReference>
<dbReference type="PRINTS" id="PR00046">
    <property type="entry name" value="SIGMA70FCT"/>
</dbReference>
<name>A0A7W8CYT3_9FIRM</name>
<dbReference type="InterPro" id="IPR007627">
    <property type="entry name" value="RNA_pol_sigma70_r2"/>
</dbReference>
<evidence type="ECO:0000256" key="7">
    <source>
        <dbReference type="SAM" id="MobiDB-lite"/>
    </source>
</evidence>
<evidence type="ECO:0000256" key="5">
    <source>
        <dbReference type="ARBA" id="ARBA00023163"/>
    </source>
</evidence>
<dbReference type="GO" id="GO:0005737">
    <property type="term" value="C:cytoplasm"/>
    <property type="evidence" value="ECO:0007669"/>
    <property type="project" value="UniProtKB-SubCell"/>
</dbReference>
<comment type="similarity">
    <text evidence="6">Belongs to the sigma-70 factor family. RpoD/SigA subfamily.</text>
</comment>
<organism evidence="9 10">
    <name type="scientific">Faecalicoccus acidiformans</name>
    <dbReference type="NCBI Taxonomy" id="915173"/>
    <lineage>
        <taxon>Bacteria</taxon>
        <taxon>Bacillati</taxon>
        <taxon>Bacillota</taxon>
        <taxon>Erysipelotrichia</taxon>
        <taxon>Erysipelotrichales</taxon>
        <taxon>Erysipelotrichaceae</taxon>
        <taxon>Faecalicoccus</taxon>
    </lineage>
</organism>
<dbReference type="InterPro" id="IPR007624">
    <property type="entry name" value="RNA_pol_sigma70_r3"/>
</dbReference>
<dbReference type="FunFam" id="1.10.601.10:FF:000001">
    <property type="entry name" value="RNA polymerase sigma factor SigA"/>
    <property type="match status" value="1"/>
</dbReference>
<comment type="function">
    <text evidence="6">Sigma factors are initiation factors that promote the attachment of RNA polymerase to specific initiation sites and are then released. This sigma factor is the primary sigma factor during exponential growth.</text>
</comment>
<dbReference type="GO" id="GO:0006352">
    <property type="term" value="P:DNA-templated transcription initiation"/>
    <property type="evidence" value="ECO:0007669"/>
    <property type="project" value="UniProtKB-UniRule"/>
</dbReference>
<feature type="region of interest" description="Sigma-70 factor domain-4" evidence="6">
    <location>
        <begin position="327"/>
        <end position="380"/>
    </location>
</feature>
<dbReference type="InterPro" id="IPR000943">
    <property type="entry name" value="RNA_pol_sigma70"/>
</dbReference>
<dbReference type="CDD" id="cd06171">
    <property type="entry name" value="Sigma70_r4"/>
    <property type="match status" value="1"/>
</dbReference>
<comment type="caution">
    <text evidence="6">Lacks conserved residue(s) required for the propagation of feature annotation.</text>
</comment>
<feature type="short sequence motif" description="Interaction with polymerase core subunit RpoC" evidence="6">
    <location>
        <begin position="182"/>
        <end position="185"/>
    </location>
</feature>
<feature type="region of interest" description="Sigma-70 factor domain-2" evidence="6">
    <location>
        <begin position="158"/>
        <end position="228"/>
    </location>
</feature>
<dbReference type="RefSeq" id="WP_183373847.1">
    <property type="nucleotide sequence ID" value="NZ_CAWVLV010000043.1"/>
</dbReference>
<evidence type="ECO:0000256" key="2">
    <source>
        <dbReference type="ARBA" id="ARBA00023015"/>
    </source>
</evidence>
<dbReference type="InterPro" id="IPR013324">
    <property type="entry name" value="RNA_pol_sigma_r3/r4-like"/>
</dbReference>
<feature type="region of interest" description="Disordered" evidence="7">
    <location>
        <begin position="69"/>
        <end position="95"/>
    </location>
</feature>
<dbReference type="Gene3D" id="1.10.10.10">
    <property type="entry name" value="Winged helix-like DNA-binding domain superfamily/Winged helix DNA-binding domain"/>
    <property type="match status" value="2"/>
</dbReference>
<dbReference type="Pfam" id="PF00140">
    <property type="entry name" value="Sigma70_r1_2"/>
    <property type="match status" value="1"/>
</dbReference>
<dbReference type="SUPFAM" id="SSF88946">
    <property type="entry name" value="Sigma2 domain of RNA polymerase sigma factors"/>
    <property type="match status" value="1"/>
</dbReference>
<evidence type="ECO:0000313" key="9">
    <source>
        <dbReference type="EMBL" id="MBB5184140.1"/>
    </source>
</evidence>
<dbReference type="InterPro" id="IPR014284">
    <property type="entry name" value="RNA_pol_sigma-70_dom"/>
</dbReference>
<dbReference type="InterPro" id="IPR009042">
    <property type="entry name" value="RNA_pol_sigma70_r1_2"/>
</dbReference>
<keyword evidence="3 6" id="KW-0731">Sigma factor</keyword>
<evidence type="ECO:0000259" key="8">
    <source>
        <dbReference type="PROSITE" id="PS00716"/>
    </source>
</evidence>
<dbReference type="InterPro" id="IPR007630">
    <property type="entry name" value="RNA_pol_sigma70_r4"/>
</dbReference>
<keyword evidence="5 6" id="KW-0804">Transcription</keyword>
<dbReference type="GO" id="GO:0003677">
    <property type="term" value="F:DNA binding"/>
    <property type="evidence" value="ECO:0007669"/>
    <property type="project" value="UniProtKB-UniRule"/>
</dbReference>
<reference evidence="9 10" key="1">
    <citation type="submission" date="2020-08" db="EMBL/GenBank/DDBJ databases">
        <title>Genomic Encyclopedia of Type Strains, Phase IV (KMG-IV): sequencing the most valuable type-strain genomes for metagenomic binning, comparative biology and taxonomic classification.</title>
        <authorList>
            <person name="Goeker M."/>
        </authorList>
    </citation>
    <scope>NUCLEOTIDE SEQUENCE [LARGE SCALE GENOMIC DNA]</scope>
    <source>
        <strain evidence="9 10">DSM 26963</strain>
    </source>
</reference>
<feature type="domain" description="RNA polymerase sigma-70" evidence="8">
    <location>
        <begin position="352"/>
        <end position="378"/>
    </location>
</feature>
<keyword evidence="1 6" id="KW-0963">Cytoplasm</keyword>
<dbReference type="FunFam" id="1.10.10.10:FF:000004">
    <property type="entry name" value="RNA polymerase sigma factor SigA"/>
    <property type="match status" value="1"/>
</dbReference>
<evidence type="ECO:0000256" key="3">
    <source>
        <dbReference type="ARBA" id="ARBA00023082"/>
    </source>
</evidence>
<dbReference type="AlphaFoldDB" id="A0A7W8CYT3"/>
<accession>A0A7W8CYT3</accession>
<comment type="subunit">
    <text evidence="6">Interacts transiently with the RNA polymerase catalytic core.</text>
</comment>
<feature type="DNA-binding region" description="H-T-H motif" evidence="6">
    <location>
        <begin position="353"/>
        <end position="372"/>
    </location>
</feature>
<evidence type="ECO:0000256" key="6">
    <source>
        <dbReference type="HAMAP-Rule" id="MF_00963"/>
    </source>
</evidence>
<dbReference type="HAMAP" id="MF_00963">
    <property type="entry name" value="Sigma70_RpoD_SigA"/>
    <property type="match status" value="1"/>
</dbReference>
<dbReference type="FunFam" id="1.10.10.10:FF:000002">
    <property type="entry name" value="RNA polymerase sigma factor SigA"/>
    <property type="match status" value="1"/>
</dbReference>
<dbReference type="NCBIfam" id="TIGR02393">
    <property type="entry name" value="RpoD_Cterm"/>
    <property type="match status" value="1"/>
</dbReference>
<evidence type="ECO:0000256" key="1">
    <source>
        <dbReference type="ARBA" id="ARBA00022490"/>
    </source>
</evidence>
<dbReference type="InterPro" id="IPR028630">
    <property type="entry name" value="Sigma70_RpoD"/>
</dbReference>
<dbReference type="PANTHER" id="PTHR30603">
    <property type="entry name" value="RNA POLYMERASE SIGMA FACTOR RPO"/>
    <property type="match status" value="1"/>
</dbReference>
<comment type="subcellular location">
    <subcellularLocation>
        <location evidence="6">Cytoplasm</location>
    </subcellularLocation>
</comment>
<dbReference type="InterPro" id="IPR013325">
    <property type="entry name" value="RNA_pol_sigma_r2"/>
</dbReference>
<evidence type="ECO:0000256" key="4">
    <source>
        <dbReference type="ARBA" id="ARBA00023125"/>
    </source>
</evidence>